<reference evidence="2" key="1">
    <citation type="submission" date="2017-01" db="EMBL/GenBank/DDBJ databases">
        <authorList>
            <person name="Varghese N."/>
            <person name="Submissions S."/>
        </authorList>
    </citation>
    <scope>NUCLEOTIDE SEQUENCE [LARGE SCALE GENOMIC DNA]</scope>
    <source>
        <strain evidence="2">MNA4</strain>
    </source>
</reference>
<dbReference type="OrthoDB" id="2963177at2"/>
<evidence type="ECO:0000313" key="2">
    <source>
        <dbReference type="Proteomes" id="UP000187550"/>
    </source>
</evidence>
<dbReference type="EMBL" id="FTPL01000003">
    <property type="protein sequence ID" value="SIT87329.1"/>
    <property type="molecule type" value="Genomic_DNA"/>
</dbReference>
<dbReference type="STRING" id="550447.SAMN05428946_2068"/>
<dbReference type="Proteomes" id="UP000187550">
    <property type="component" value="Unassembled WGS sequence"/>
</dbReference>
<gene>
    <name evidence="1" type="ORF">SAMN05428946_2068</name>
</gene>
<organism evidence="1 2">
    <name type="scientific">Edaphobacillus lindanitolerans</name>
    <dbReference type="NCBI Taxonomy" id="550447"/>
    <lineage>
        <taxon>Bacteria</taxon>
        <taxon>Bacillati</taxon>
        <taxon>Bacillota</taxon>
        <taxon>Bacilli</taxon>
        <taxon>Bacillales</taxon>
        <taxon>Bacillaceae</taxon>
        <taxon>Edaphobacillus</taxon>
    </lineage>
</organism>
<dbReference type="RefSeq" id="WP_076758712.1">
    <property type="nucleotide sequence ID" value="NZ_FTPL01000003.1"/>
</dbReference>
<protein>
    <submittedName>
        <fullName evidence="1">Uncharacterized protein</fullName>
    </submittedName>
</protein>
<name>A0A1U7PNY2_9BACI</name>
<keyword evidence="2" id="KW-1185">Reference proteome</keyword>
<evidence type="ECO:0000313" key="1">
    <source>
        <dbReference type="EMBL" id="SIT87329.1"/>
    </source>
</evidence>
<proteinExistence type="predicted"/>
<sequence length="315" mass="35454">MQNTIQLYRSLNEKVLKRIGFQEDHVSFFYTAEEGEEKEFFLAEEEDSKPDVFLVNDKEGIWDPNTHNLKVRQTVSIENPIFLFGNGGVAAMDSRLGIALSWQSRSSARRGIRPVLSFDADSISPINVDLGINFESNLLRGTVEIDTVIYLQRAGSGNAPGYATKPGTILGVLDSKTLHIDGEGSEFPIVEVEDPAMPLWWVECNWTDPMTEPFNQENIRIYLNLKHRFTKELNLKGGIGQSPLLLEILASSFQIIIERLKQGEDWTDIMTGQGFEKGSIGEAIFYFTNTFEWDTSSPEKLAKSIRADLYGRFGG</sequence>
<dbReference type="AlphaFoldDB" id="A0A1U7PNY2"/>
<accession>A0A1U7PNY2</accession>